<dbReference type="InterPro" id="IPR003703">
    <property type="entry name" value="Acyl_CoA_thio"/>
</dbReference>
<dbReference type="InterPro" id="IPR049449">
    <property type="entry name" value="TesB_ACOT8-like_N"/>
</dbReference>
<dbReference type="RefSeq" id="WP_067850177.1">
    <property type="nucleotide sequence ID" value="NZ_LGTW01000009.1"/>
</dbReference>
<dbReference type="Pfam" id="PF02551">
    <property type="entry name" value="Acyl_CoA_thio"/>
    <property type="match status" value="1"/>
</dbReference>
<dbReference type="CDD" id="cd03444">
    <property type="entry name" value="Thioesterase_II_repeat1"/>
    <property type="match status" value="1"/>
</dbReference>
<name>A0A132PLG6_9MYCO</name>
<evidence type="ECO:0000256" key="1">
    <source>
        <dbReference type="ARBA" id="ARBA00006538"/>
    </source>
</evidence>
<dbReference type="GO" id="GO:0006637">
    <property type="term" value="P:acyl-CoA metabolic process"/>
    <property type="evidence" value="ECO:0007669"/>
    <property type="project" value="InterPro"/>
</dbReference>
<dbReference type="STRING" id="59750.AWC31_15910"/>
<dbReference type="EMBL" id="LGTW01000009">
    <property type="protein sequence ID" value="KWX23191.1"/>
    <property type="molecule type" value="Genomic_DNA"/>
</dbReference>
<evidence type="ECO:0000259" key="3">
    <source>
        <dbReference type="Pfam" id="PF02551"/>
    </source>
</evidence>
<dbReference type="InterPro" id="IPR042171">
    <property type="entry name" value="Acyl-CoA_hotdog"/>
</dbReference>
<dbReference type="PANTHER" id="PTHR11066:SF34">
    <property type="entry name" value="ACYL-COENZYME A THIOESTERASE 8"/>
    <property type="match status" value="1"/>
</dbReference>
<feature type="domain" description="Acyl-CoA thioesterase-like N-terminal HotDog" evidence="4">
    <location>
        <begin position="35"/>
        <end position="113"/>
    </location>
</feature>
<dbReference type="PANTHER" id="PTHR11066">
    <property type="entry name" value="ACYL-COA THIOESTERASE"/>
    <property type="match status" value="1"/>
</dbReference>
<organism evidence="5 6">
    <name type="scientific">Mycolicibacterium wolinskyi</name>
    <dbReference type="NCBI Taxonomy" id="59750"/>
    <lineage>
        <taxon>Bacteria</taxon>
        <taxon>Bacillati</taxon>
        <taxon>Actinomycetota</taxon>
        <taxon>Actinomycetes</taxon>
        <taxon>Mycobacteriales</taxon>
        <taxon>Mycobacteriaceae</taxon>
        <taxon>Mycolicibacterium</taxon>
    </lineage>
</organism>
<feature type="domain" description="Acyl-CoA thioesterase 2 C-terminal" evidence="3">
    <location>
        <begin position="164"/>
        <end position="262"/>
    </location>
</feature>
<evidence type="ECO:0000313" key="6">
    <source>
        <dbReference type="Proteomes" id="UP000070612"/>
    </source>
</evidence>
<gene>
    <name evidence="5" type="ORF">AFM11_15290</name>
</gene>
<accession>A0A132PLG6</accession>
<keyword evidence="6" id="KW-1185">Reference proteome</keyword>
<protein>
    <submittedName>
        <fullName evidence="5">Acyl-CoA thioesterase</fullName>
    </submittedName>
</protein>
<dbReference type="AlphaFoldDB" id="A0A132PLG6"/>
<dbReference type="SUPFAM" id="SSF54637">
    <property type="entry name" value="Thioesterase/thiol ester dehydrase-isomerase"/>
    <property type="match status" value="2"/>
</dbReference>
<dbReference type="InterPro" id="IPR025652">
    <property type="entry name" value="TesB_C"/>
</dbReference>
<proteinExistence type="inferred from homology"/>
<keyword evidence="2" id="KW-0378">Hydrolase</keyword>
<comment type="caution">
    <text evidence="5">The sequence shown here is derived from an EMBL/GenBank/DDBJ whole genome shotgun (WGS) entry which is preliminary data.</text>
</comment>
<dbReference type="PATRIC" id="fig|59750.3.peg.7172"/>
<comment type="similarity">
    <text evidence="1">Belongs to the C/M/P thioester hydrolase family.</text>
</comment>
<evidence type="ECO:0000259" key="4">
    <source>
        <dbReference type="Pfam" id="PF13622"/>
    </source>
</evidence>
<dbReference type="Proteomes" id="UP000070612">
    <property type="component" value="Unassembled WGS sequence"/>
</dbReference>
<reference evidence="5 6" key="1">
    <citation type="submission" date="2015-07" db="EMBL/GenBank/DDBJ databases">
        <title>A draft genome sequence of Mycobacterium wolinskyi.</title>
        <authorList>
            <person name="de Man T.J."/>
            <person name="Perry K.A."/>
            <person name="Coulliette A.D."/>
            <person name="Jensen B."/>
            <person name="Toney N.C."/>
            <person name="Limbago B.M."/>
            <person name="Noble-Wang J."/>
        </authorList>
    </citation>
    <scope>NUCLEOTIDE SEQUENCE [LARGE SCALE GENOMIC DNA]</scope>
    <source>
        <strain evidence="5 6">CDC_01</strain>
    </source>
</reference>
<dbReference type="GO" id="GO:0009062">
    <property type="term" value="P:fatty acid catabolic process"/>
    <property type="evidence" value="ECO:0007669"/>
    <property type="project" value="TreeGrafter"/>
</dbReference>
<dbReference type="Gene3D" id="2.40.160.210">
    <property type="entry name" value="Acyl-CoA thioesterase, double hotdog domain"/>
    <property type="match status" value="1"/>
</dbReference>
<dbReference type="GO" id="GO:0047617">
    <property type="term" value="F:fatty acyl-CoA hydrolase activity"/>
    <property type="evidence" value="ECO:0007669"/>
    <property type="project" value="InterPro"/>
</dbReference>
<dbReference type="InterPro" id="IPR029069">
    <property type="entry name" value="HotDog_dom_sf"/>
</dbReference>
<dbReference type="CDD" id="cd03445">
    <property type="entry name" value="Thioesterase_II_repeat2"/>
    <property type="match status" value="1"/>
</dbReference>
<evidence type="ECO:0000256" key="2">
    <source>
        <dbReference type="ARBA" id="ARBA00022801"/>
    </source>
</evidence>
<evidence type="ECO:0000313" key="5">
    <source>
        <dbReference type="EMBL" id="KWX23191.1"/>
    </source>
</evidence>
<sequence>MTASTTSWISKLLRFDRVDADGDVFRIREPRRGAVERLFGGLIAAQSLAAAGATVDAGKLPQSLHAYFVRGGRYDADVEFRVERTRDGRAFATRRVTAVQDGAVILEMIASFHQPEPGVDWQPGRTPALNFDAAVTKTNVLDFGDLFELRTRPDDHSEFAVPPFWIRTREPVEDDPLVCACTLTYMSDLGPVPAALPPNVPLSADLGFAASLDHSIWFHRAFRPDAWHRYEVRSVNHNDSRGLAVGSLYDGAGSLVASVSQEALWRI</sequence>
<dbReference type="Pfam" id="PF13622">
    <property type="entry name" value="4HBT_3"/>
    <property type="match status" value="1"/>
</dbReference>